<reference evidence="2" key="1">
    <citation type="submission" date="2013-09" db="EMBL/GenBank/DDBJ databases">
        <title>Corchorus olitorius genome sequencing.</title>
        <authorList>
            <person name="Alam M."/>
            <person name="Haque M.S."/>
            <person name="Islam M.S."/>
            <person name="Emdad E.M."/>
            <person name="Islam M.M."/>
            <person name="Ahmed B."/>
            <person name="Halim A."/>
            <person name="Hossen Q.M.M."/>
            <person name="Hossain M.Z."/>
            <person name="Ahmed R."/>
            <person name="Khan M.M."/>
            <person name="Islam R."/>
            <person name="Rashid M.M."/>
            <person name="Khan S.A."/>
            <person name="Rahman M.S."/>
            <person name="Alam M."/>
            <person name="Yahiya A.S."/>
            <person name="Khan M.S."/>
            <person name="Azam M.S."/>
            <person name="Haque T."/>
            <person name="Lashkar M.Z.H."/>
            <person name="Akhand A.I."/>
            <person name="Morshed G."/>
            <person name="Roy S."/>
            <person name="Uddin K.S."/>
            <person name="Rabeya T."/>
            <person name="Hossain A.S."/>
            <person name="Chowdhury A."/>
            <person name="Snigdha A.R."/>
            <person name="Mortoza M.S."/>
            <person name="Matin S.A."/>
            <person name="Hoque S.M.E."/>
            <person name="Islam M.K."/>
            <person name="Roy D.K."/>
            <person name="Haider R."/>
            <person name="Moosa M.M."/>
            <person name="Elias S.M."/>
            <person name="Hasan A.M."/>
            <person name="Jahan S."/>
            <person name="Shafiuddin M."/>
            <person name="Mahmood N."/>
            <person name="Shommy N.S."/>
        </authorList>
    </citation>
    <scope>NUCLEOTIDE SEQUENCE [LARGE SCALE GENOMIC DNA]</scope>
    <source>
        <strain evidence="2">cv. O-4</strain>
    </source>
</reference>
<proteinExistence type="predicted"/>
<keyword evidence="2" id="KW-1185">Reference proteome</keyword>
<evidence type="ECO:0000313" key="1">
    <source>
        <dbReference type="EMBL" id="OMO51076.1"/>
    </source>
</evidence>
<sequence length="52" mass="6077">MAESRLKLSRDGHHPFLIRTQALIPVTNLQIYQTSFIRNLDETFRSGNFTIE</sequence>
<gene>
    <name evidence="1" type="ORF">COLO4_37821</name>
</gene>
<evidence type="ECO:0000313" key="2">
    <source>
        <dbReference type="Proteomes" id="UP000187203"/>
    </source>
</evidence>
<organism evidence="1 2">
    <name type="scientific">Corchorus olitorius</name>
    <dbReference type="NCBI Taxonomy" id="93759"/>
    <lineage>
        <taxon>Eukaryota</taxon>
        <taxon>Viridiplantae</taxon>
        <taxon>Streptophyta</taxon>
        <taxon>Embryophyta</taxon>
        <taxon>Tracheophyta</taxon>
        <taxon>Spermatophyta</taxon>
        <taxon>Magnoliopsida</taxon>
        <taxon>eudicotyledons</taxon>
        <taxon>Gunneridae</taxon>
        <taxon>Pentapetalae</taxon>
        <taxon>rosids</taxon>
        <taxon>malvids</taxon>
        <taxon>Malvales</taxon>
        <taxon>Malvaceae</taxon>
        <taxon>Grewioideae</taxon>
        <taxon>Apeibeae</taxon>
        <taxon>Corchorus</taxon>
    </lineage>
</organism>
<dbReference type="Proteomes" id="UP000187203">
    <property type="component" value="Unassembled WGS sequence"/>
</dbReference>
<dbReference type="AlphaFoldDB" id="A0A1R3FZ42"/>
<comment type="caution">
    <text evidence="1">The sequence shown here is derived from an EMBL/GenBank/DDBJ whole genome shotgun (WGS) entry which is preliminary data.</text>
</comment>
<protein>
    <submittedName>
        <fullName evidence="1">Uncharacterized protein</fullName>
    </submittedName>
</protein>
<name>A0A1R3FZ42_9ROSI</name>
<accession>A0A1R3FZ42</accession>
<dbReference type="EMBL" id="AWUE01024328">
    <property type="protein sequence ID" value="OMO51076.1"/>
    <property type="molecule type" value="Genomic_DNA"/>
</dbReference>